<comment type="caution">
    <text evidence="1">The sequence shown here is derived from an EMBL/GenBank/DDBJ whole genome shotgun (WGS) entry which is preliminary data.</text>
</comment>
<sequence length="49" mass="5126">MKKIVFAVAVILTTAALPSYTKQANVKPIAINSVDPSLALVKKDIGTAD</sequence>
<name>A0ABR6I513_9SPHI</name>
<organism evidence="1 2">
    <name type="scientific">Mucilaginibacter phyllosphaerae</name>
    <dbReference type="NCBI Taxonomy" id="1812349"/>
    <lineage>
        <taxon>Bacteria</taxon>
        <taxon>Pseudomonadati</taxon>
        <taxon>Bacteroidota</taxon>
        <taxon>Sphingobacteriia</taxon>
        <taxon>Sphingobacteriales</taxon>
        <taxon>Sphingobacteriaceae</taxon>
        <taxon>Mucilaginibacter</taxon>
    </lineage>
</organism>
<evidence type="ECO:0000313" key="2">
    <source>
        <dbReference type="Proteomes" id="UP000583101"/>
    </source>
</evidence>
<evidence type="ECO:0008006" key="3">
    <source>
        <dbReference type="Google" id="ProtNLM"/>
    </source>
</evidence>
<gene>
    <name evidence="1" type="ORF">GGR35_000541</name>
</gene>
<protein>
    <recommendedName>
        <fullName evidence="3">ABC transporter substrate-binding protein</fullName>
    </recommendedName>
</protein>
<accession>A0ABR6I513</accession>
<reference evidence="1 2" key="1">
    <citation type="submission" date="2020-08" db="EMBL/GenBank/DDBJ databases">
        <title>Genomic Encyclopedia of Type Strains, Phase IV (KMG-IV): sequencing the most valuable type-strain genomes for metagenomic binning, comparative biology and taxonomic classification.</title>
        <authorList>
            <person name="Goeker M."/>
        </authorList>
    </citation>
    <scope>NUCLEOTIDE SEQUENCE [LARGE SCALE GENOMIC DNA]</scope>
    <source>
        <strain evidence="1 2">DSM 100995</strain>
    </source>
</reference>
<evidence type="ECO:0000313" key="1">
    <source>
        <dbReference type="EMBL" id="MBB3967955.1"/>
    </source>
</evidence>
<keyword evidence="2" id="KW-1185">Reference proteome</keyword>
<dbReference type="EMBL" id="JACIEG010000001">
    <property type="protein sequence ID" value="MBB3967955.1"/>
    <property type="molecule type" value="Genomic_DNA"/>
</dbReference>
<proteinExistence type="predicted"/>
<dbReference type="Proteomes" id="UP000583101">
    <property type="component" value="Unassembled WGS sequence"/>
</dbReference>
<dbReference type="RefSeq" id="WP_158285195.1">
    <property type="nucleotide sequence ID" value="NZ_BMCZ01000001.1"/>
</dbReference>